<dbReference type="InterPro" id="IPR000477">
    <property type="entry name" value="RT_dom"/>
</dbReference>
<feature type="region of interest" description="Disordered" evidence="1">
    <location>
        <begin position="91"/>
        <end position="136"/>
    </location>
</feature>
<dbReference type="PANTHER" id="PTHR21301">
    <property type="entry name" value="REVERSE TRANSCRIPTASE"/>
    <property type="match status" value="1"/>
</dbReference>
<protein>
    <recommendedName>
        <fullName evidence="2">Reverse transcriptase domain-containing protein</fullName>
    </recommendedName>
</protein>
<feature type="compositionally biased region" description="Basic and acidic residues" evidence="1">
    <location>
        <begin position="112"/>
        <end position="125"/>
    </location>
</feature>
<dbReference type="EMBL" id="CAUEEQ010000018">
    <property type="protein sequence ID" value="CAJ0915594.1"/>
    <property type="molecule type" value="Genomic_DNA"/>
</dbReference>
<evidence type="ECO:0000259" key="2">
    <source>
        <dbReference type="PROSITE" id="PS50878"/>
    </source>
</evidence>
<proteinExistence type="predicted"/>
<feature type="domain" description="Reverse transcriptase" evidence="2">
    <location>
        <begin position="1"/>
        <end position="104"/>
    </location>
</feature>
<evidence type="ECO:0000256" key="1">
    <source>
        <dbReference type="SAM" id="MobiDB-lite"/>
    </source>
</evidence>
<accession>A0ABN9KMC2</accession>
<name>A0ABN9KMC2_9NEOB</name>
<organism evidence="3 4">
    <name type="scientific">Ranitomeya imitator</name>
    <name type="common">mimic poison frog</name>
    <dbReference type="NCBI Taxonomy" id="111125"/>
    <lineage>
        <taxon>Eukaryota</taxon>
        <taxon>Metazoa</taxon>
        <taxon>Chordata</taxon>
        <taxon>Craniata</taxon>
        <taxon>Vertebrata</taxon>
        <taxon>Euteleostomi</taxon>
        <taxon>Amphibia</taxon>
        <taxon>Batrachia</taxon>
        <taxon>Anura</taxon>
        <taxon>Neobatrachia</taxon>
        <taxon>Hyloidea</taxon>
        <taxon>Dendrobatidae</taxon>
        <taxon>Dendrobatinae</taxon>
        <taxon>Ranitomeya</taxon>
    </lineage>
</organism>
<reference evidence="3" key="1">
    <citation type="submission" date="2023-07" db="EMBL/GenBank/DDBJ databases">
        <authorList>
            <person name="Stuckert A."/>
        </authorList>
    </citation>
    <scope>NUCLEOTIDE SEQUENCE</scope>
</reference>
<comment type="caution">
    <text evidence="3">The sequence shown here is derived from an EMBL/GenBank/DDBJ whole genome shotgun (WGS) entry which is preliminary data.</text>
</comment>
<dbReference type="PROSITE" id="PS50878">
    <property type="entry name" value="RT_POL"/>
    <property type="match status" value="1"/>
</dbReference>
<dbReference type="Proteomes" id="UP001176940">
    <property type="component" value="Unassembled WGS sequence"/>
</dbReference>
<dbReference type="PANTHER" id="PTHR21301:SF12">
    <property type="match status" value="1"/>
</dbReference>
<evidence type="ECO:0000313" key="3">
    <source>
        <dbReference type="EMBL" id="CAJ0915594.1"/>
    </source>
</evidence>
<sequence length="136" mass="15797">MGSHVAPAYANAYMNELEVKYIFNNSLFLQYAKCYHRYIDDIFCVWSGSLDSLKTFHEYLNSIIPELSFTIQYNMKEIPFLDTLVLRTGGTHQSQTERDAGIDVPAEQTPPRLEKNGRPQRRRIEIPPVQQRKLDS</sequence>
<keyword evidence="4" id="KW-1185">Reference proteome</keyword>
<evidence type="ECO:0000313" key="4">
    <source>
        <dbReference type="Proteomes" id="UP001176940"/>
    </source>
</evidence>
<gene>
    <name evidence="3" type="ORF">RIMI_LOCUS62755</name>
</gene>